<dbReference type="EMBL" id="JBAMZL010000026">
    <property type="protein sequence ID" value="KAL0504795.1"/>
    <property type="molecule type" value="Genomic_DNA"/>
</dbReference>
<feature type="transmembrane region" description="Helical" evidence="1">
    <location>
        <begin position="228"/>
        <end position="248"/>
    </location>
</feature>
<evidence type="ECO:0000256" key="1">
    <source>
        <dbReference type="SAM" id="Phobius"/>
    </source>
</evidence>
<keyword evidence="1" id="KW-0812">Transmembrane</keyword>
<keyword evidence="1" id="KW-0472">Membrane</keyword>
<name>A0AAW3AG67_9TRYP</name>
<dbReference type="AlphaFoldDB" id="A0AAW3AG67"/>
<keyword evidence="3" id="KW-1185">Reference proteome</keyword>
<keyword evidence="1" id="KW-1133">Transmembrane helix</keyword>
<dbReference type="Pfam" id="PF07344">
    <property type="entry name" value="Amastin"/>
    <property type="match status" value="1"/>
</dbReference>
<feature type="transmembrane region" description="Helical" evidence="1">
    <location>
        <begin position="296"/>
        <end position="318"/>
    </location>
</feature>
<dbReference type="Proteomes" id="UP001482455">
    <property type="component" value="Unassembled WGS sequence"/>
</dbReference>
<dbReference type="InterPro" id="IPR009944">
    <property type="entry name" value="Amastin"/>
</dbReference>
<feature type="transmembrane region" description="Helical" evidence="1">
    <location>
        <begin position="156"/>
        <end position="178"/>
    </location>
</feature>
<sequence>MNPSSHMFLHLPNPNRDLRLCLLHDKLHPLPCIRHSLCRLRPSCYSTNTLFTRAFATPAAAHLYYPHLLLFLHSPGHLHRPLGKWFAFWNTHTSQSPDSTLVVIAHTLHPPPHPPCKSSLRWLCHLPISAIIAHTLHTPPPPATHTHTHAKMPACLPYYTGAMSFTLLHFLAWAFAFVATPTAQFQTPGHGCYTMWGYRTFCGNVPYDLTGDAAFGCARRTSTMRCGAAFGVMASGCGFAALVFAVLLNTQIQLPVIISFVLAAVCIPFTMISWACVASVYNMVMCGDRFGSKYPYTAGFVLMVASWGLEIIAVSILACTNWTRPPREEVDIAVSKH</sequence>
<comment type="caution">
    <text evidence="2">The sequence shown here is derived from an EMBL/GenBank/DDBJ whole genome shotgun (WGS) entry which is preliminary data.</text>
</comment>
<feature type="transmembrane region" description="Helical" evidence="1">
    <location>
        <begin position="254"/>
        <end position="284"/>
    </location>
</feature>
<organism evidence="2 3">
    <name type="scientific">Leishmania utingensis</name>
    <dbReference type="NCBI Taxonomy" id="653362"/>
    <lineage>
        <taxon>Eukaryota</taxon>
        <taxon>Discoba</taxon>
        <taxon>Euglenozoa</taxon>
        <taxon>Kinetoplastea</taxon>
        <taxon>Metakinetoplastina</taxon>
        <taxon>Trypanosomatida</taxon>
        <taxon>Trypanosomatidae</taxon>
        <taxon>Leishmaniinae</taxon>
        <taxon>Leishmania</taxon>
    </lineage>
</organism>
<dbReference type="PANTHER" id="PTHR33297:SF4">
    <property type="entry name" value="AMASTIN"/>
    <property type="match status" value="1"/>
</dbReference>
<dbReference type="PANTHER" id="PTHR33297">
    <property type="entry name" value="AMASTIN-LIKE SURFACE PROTEIN-LIKE PROTEIN-RELATED"/>
    <property type="match status" value="1"/>
</dbReference>
<proteinExistence type="predicted"/>
<protein>
    <submittedName>
        <fullName evidence="2">Amastin surface glycoprotein</fullName>
    </submittedName>
</protein>
<evidence type="ECO:0000313" key="3">
    <source>
        <dbReference type="Proteomes" id="UP001482455"/>
    </source>
</evidence>
<gene>
    <name evidence="2" type="ORF">Q4I30_004407</name>
</gene>
<evidence type="ECO:0000313" key="2">
    <source>
        <dbReference type="EMBL" id="KAL0504795.1"/>
    </source>
</evidence>
<reference evidence="2 3" key="1">
    <citation type="submission" date="2024-02" db="EMBL/GenBank/DDBJ databases">
        <title>FIRST GENOME SEQUENCES OF Leishmania (Viannia) shawi, Leishmania (Viannia) lindenbergi AND Leishmania (Viannia) utingensis.</title>
        <authorList>
            <person name="Resadore F."/>
            <person name="Custodio M.G.F."/>
            <person name="Boite M.C."/>
            <person name="Cupolillo E."/>
            <person name="Ferreira G.E.M."/>
        </authorList>
    </citation>
    <scope>NUCLEOTIDE SEQUENCE [LARGE SCALE GENOMIC DNA]</scope>
    <source>
        <strain evidence="2 3">ITUB/BR/1977/M4964</strain>
    </source>
</reference>
<accession>A0AAW3AG67</accession>